<proteinExistence type="predicted"/>
<comment type="caution">
    <text evidence="1">The sequence shown here is derived from an EMBL/GenBank/DDBJ whole genome shotgun (WGS) entry which is preliminary data.</text>
</comment>
<sequence>MGIHAVDFMPYHEKMMCIMENEILSLDREERTLLERLAQVREEKYVKQQTLQDMKIFFTK</sequence>
<gene>
    <name evidence="1" type="ORF">J2Z37_001769</name>
</gene>
<dbReference type="RefSeq" id="WP_209809859.1">
    <property type="nucleotide sequence ID" value="NZ_JAGGKT010000004.1"/>
</dbReference>
<name>A0ABS4GNC8_9BACL</name>
<reference evidence="1 2" key="1">
    <citation type="submission" date="2021-03" db="EMBL/GenBank/DDBJ databases">
        <title>Genomic Encyclopedia of Type Strains, Phase IV (KMG-IV): sequencing the most valuable type-strain genomes for metagenomic binning, comparative biology and taxonomic classification.</title>
        <authorList>
            <person name="Goeker M."/>
        </authorList>
    </citation>
    <scope>NUCLEOTIDE SEQUENCE [LARGE SCALE GENOMIC DNA]</scope>
    <source>
        <strain evidence="1 2">DSM 24738</strain>
    </source>
</reference>
<evidence type="ECO:0000313" key="1">
    <source>
        <dbReference type="EMBL" id="MBP1931768.1"/>
    </source>
</evidence>
<dbReference type="Proteomes" id="UP001519343">
    <property type="component" value="Unassembled WGS sequence"/>
</dbReference>
<organism evidence="1 2">
    <name type="scientific">Ammoniphilus resinae</name>
    <dbReference type="NCBI Taxonomy" id="861532"/>
    <lineage>
        <taxon>Bacteria</taxon>
        <taxon>Bacillati</taxon>
        <taxon>Bacillota</taxon>
        <taxon>Bacilli</taxon>
        <taxon>Bacillales</taxon>
        <taxon>Paenibacillaceae</taxon>
        <taxon>Aneurinibacillus group</taxon>
        <taxon>Ammoniphilus</taxon>
    </lineage>
</organism>
<dbReference type="EMBL" id="JAGGKT010000004">
    <property type="protein sequence ID" value="MBP1931768.1"/>
    <property type="molecule type" value="Genomic_DNA"/>
</dbReference>
<accession>A0ABS4GNC8</accession>
<evidence type="ECO:0000313" key="2">
    <source>
        <dbReference type="Proteomes" id="UP001519343"/>
    </source>
</evidence>
<protein>
    <submittedName>
        <fullName evidence="1">Uncharacterized protein</fullName>
    </submittedName>
</protein>
<keyword evidence="2" id="KW-1185">Reference proteome</keyword>